<dbReference type="CDD" id="cd07344">
    <property type="entry name" value="M48_yhfN_like"/>
    <property type="match status" value="1"/>
</dbReference>
<organism evidence="2 3">
    <name type="scientific">Erysipelothrix inopinata</name>
    <dbReference type="NCBI Taxonomy" id="225084"/>
    <lineage>
        <taxon>Bacteria</taxon>
        <taxon>Bacillati</taxon>
        <taxon>Bacillota</taxon>
        <taxon>Erysipelotrichia</taxon>
        <taxon>Erysipelotrichales</taxon>
        <taxon>Erysipelotrichaceae</taxon>
        <taxon>Erysipelothrix</taxon>
    </lineage>
</organism>
<dbReference type="RefSeq" id="WP_187533628.1">
    <property type="nucleotide sequence ID" value="NZ_CBCSHU010000010.1"/>
</dbReference>
<name>A0A7G9RY25_9FIRM</name>
<dbReference type="InterPro" id="IPR053136">
    <property type="entry name" value="UTP_pyrophosphatase-like"/>
</dbReference>
<dbReference type="Pfam" id="PF01863">
    <property type="entry name" value="YgjP-like"/>
    <property type="match status" value="1"/>
</dbReference>
<gene>
    <name evidence="2" type="ORF">H9L01_09020</name>
</gene>
<accession>A0A7G9RY25</accession>
<dbReference type="PANTHER" id="PTHR30399:SF1">
    <property type="entry name" value="UTP PYROPHOSPHATASE"/>
    <property type="match status" value="1"/>
</dbReference>
<evidence type="ECO:0000313" key="3">
    <source>
        <dbReference type="Proteomes" id="UP000515928"/>
    </source>
</evidence>
<reference evidence="2 3" key="1">
    <citation type="submission" date="2020-08" db="EMBL/GenBank/DDBJ databases">
        <title>Genome sequence of Erysipelothrix inopinata DSM 15511T.</title>
        <authorList>
            <person name="Hyun D.-W."/>
            <person name="Bae J.-W."/>
        </authorList>
    </citation>
    <scope>NUCLEOTIDE SEQUENCE [LARGE SCALE GENOMIC DNA]</scope>
    <source>
        <strain evidence="2 3">DSM 15511</strain>
    </source>
</reference>
<dbReference type="PANTHER" id="PTHR30399">
    <property type="entry name" value="UNCHARACTERIZED PROTEIN YGJP"/>
    <property type="match status" value="1"/>
</dbReference>
<dbReference type="InterPro" id="IPR002725">
    <property type="entry name" value="YgjP-like_metallopeptidase"/>
</dbReference>
<evidence type="ECO:0000313" key="2">
    <source>
        <dbReference type="EMBL" id="QNN60500.1"/>
    </source>
</evidence>
<dbReference type="KEGG" id="eio:H9L01_09020"/>
<evidence type="ECO:0000259" key="1">
    <source>
        <dbReference type="Pfam" id="PF01863"/>
    </source>
</evidence>
<dbReference type="Proteomes" id="UP000515928">
    <property type="component" value="Chromosome"/>
</dbReference>
<keyword evidence="3" id="KW-1185">Reference proteome</keyword>
<dbReference type="Gene3D" id="3.30.2010.10">
    <property type="entry name" value="Metalloproteases ('zincins'), catalytic domain"/>
    <property type="match status" value="1"/>
</dbReference>
<sequence length="213" mass="25943">MKIEIIKSDRKTLAIQVRDGRAYVRAPYNMDDRIIQNFINEKSDWIAKNINRYEKLNFEFKDESLRVFGDIKEVEYVPSVRLSLEESEDQIIIYYPSNVSHQKIEKYVETYFKKQLVEKLDRMLDHYSSLLNLDVPEYKVRKYKRLHGRCSANHELAFNTYLYHESVEFIEYVVLHECAHRIEFNHSHRFYAIIERHMPDYKQRIKKQRNQNL</sequence>
<proteinExistence type="predicted"/>
<dbReference type="AlphaFoldDB" id="A0A7G9RY25"/>
<dbReference type="EMBL" id="CP060715">
    <property type="protein sequence ID" value="QNN60500.1"/>
    <property type="molecule type" value="Genomic_DNA"/>
</dbReference>
<protein>
    <submittedName>
        <fullName evidence="2">M48 family metallopeptidase</fullName>
    </submittedName>
</protein>
<feature type="domain" description="YgjP-like metallopeptidase" evidence="1">
    <location>
        <begin position="11"/>
        <end position="206"/>
    </location>
</feature>